<dbReference type="SUPFAM" id="SSF53474">
    <property type="entry name" value="alpha/beta-Hydrolases"/>
    <property type="match status" value="1"/>
</dbReference>
<protein>
    <recommendedName>
        <fullName evidence="1">Peptidase S9 prolyl oligopeptidase catalytic domain-containing protein</fullName>
    </recommendedName>
</protein>
<keyword evidence="3" id="KW-1185">Reference proteome</keyword>
<dbReference type="AlphaFoldDB" id="A0A9P7G749"/>
<feature type="domain" description="Peptidase S9 prolyl oligopeptidase catalytic" evidence="1">
    <location>
        <begin position="339"/>
        <end position="431"/>
    </location>
</feature>
<dbReference type="Proteomes" id="UP000775547">
    <property type="component" value="Unassembled WGS sequence"/>
</dbReference>
<evidence type="ECO:0000259" key="1">
    <source>
        <dbReference type="Pfam" id="PF00326"/>
    </source>
</evidence>
<dbReference type="EMBL" id="JABCKV010000261">
    <property type="protein sequence ID" value="KAG5641712.1"/>
    <property type="molecule type" value="Genomic_DNA"/>
</dbReference>
<reference evidence="2" key="2">
    <citation type="submission" date="2021-10" db="EMBL/GenBank/DDBJ databases">
        <title>Phylogenomics reveals ancestral predisposition of the termite-cultivated fungus Termitomyces towards a domesticated lifestyle.</title>
        <authorList>
            <person name="Auxier B."/>
            <person name="Grum-Grzhimaylo A."/>
            <person name="Cardenas M.E."/>
            <person name="Lodge J.D."/>
            <person name="Laessoe T."/>
            <person name="Pedersen O."/>
            <person name="Smith M.E."/>
            <person name="Kuyper T.W."/>
            <person name="Franco-Molano E.A."/>
            <person name="Baroni T.J."/>
            <person name="Aanen D.K."/>
        </authorList>
    </citation>
    <scope>NUCLEOTIDE SEQUENCE</scope>
    <source>
        <strain evidence="2">AP01</strain>
        <tissue evidence="2">Mycelium</tissue>
    </source>
</reference>
<dbReference type="OrthoDB" id="43744at2759"/>
<dbReference type="InterPro" id="IPR011042">
    <property type="entry name" value="6-blade_b-propeller_TolB-like"/>
</dbReference>
<dbReference type="Gene3D" id="3.40.50.1820">
    <property type="entry name" value="alpha/beta hydrolase"/>
    <property type="match status" value="1"/>
</dbReference>
<proteinExistence type="predicted"/>
<reference evidence="2" key="1">
    <citation type="submission" date="2020-07" db="EMBL/GenBank/DDBJ databases">
        <authorList>
            <person name="Nieuwenhuis M."/>
            <person name="Van De Peppel L.J.J."/>
        </authorList>
    </citation>
    <scope>NUCLEOTIDE SEQUENCE</scope>
    <source>
        <strain evidence="2">AP01</strain>
        <tissue evidence="2">Mycelium</tissue>
    </source>
</reference>
<dbReference type="Gene3D" id="2.120.10.30">
    <property type="entry name" value="TolB, C-terminal domain"/>
    <property type="match status" value="1"/>
</dbReference>
<dbReference type="PANTHER" id="PTHR43056:SF5">
    <property type="entry name" value="PEPTIDASE S9 PROLYL OLIGOPEPTIDASE CATALYTIC DOMAIN-CONTAINING PROTEIN"/>
    <property type="match status" value="1"/>
</dbReference>
<dbReference type="InterPro" id="IPR029058">
    <property type="entry name" value="AB_hydrolase_fold"/>
</dbReference>
<accession>A0A9P7G749</accession>
<dbReference type="Pfam" id="PF00326">
    <property type="entry name" value="Peptidase_S9"/>
    <property type="match status" value="2"/>
</dbReference>
<evidence type="ECO:0000313" key="2">
    <source>
        <dbReference type="EMBL" id="KAG5641712.1"/>
    </source>
</evidence>
<dbReference type="InterPro" id="IPR001375">
    <property type="entry name" value="Peptidase_S9_cat"/>
</dbReference>
<sequence length="506" mass="55560">MAIQTAPYGTWSSPITAEAITKGAISFADVLVDDITSEIYHIEARPSEAGRNTIVNTKTGIELTPGKDWNVRTGVHEYGGAPAIVYNGYAYFSRFTDGRVYRVKGGEEPEAVTPESTVRRFAKFDVHPKHNHLLVSILEDHTVDEPSAIVNSLCIINTTTKTVHPLVSGADFYASPKFSPDGTRIAWQQWDHPDMPWEGGQIYVTNVTIESDTISVQNTLHIAGEAKKVSAAFPSWANNDTLIFTSDESGYINPWKYQDGKASPIFPKPVEQEFGVPLWVLQLFPYAVLDTAGRYALFVTVKDGRNGLHLVDLTGGSAPQALETPYVVINHIRSVSRENHEVVFAGEKADEESSIIKAARIISSEPHNLADPKRVVIRGGSAGGYTVLAALANAPDVTAFSAGTSSYGISDLNPLAEHTHKFESHYLEKLIGGTPEEIPEILQGELDRVVPKEQAELIYNSVKSRGGIVEYKLYEGEGHGWRQEKNIKDALEREIGFYRGVLGLKN</sequence>
<evidence type="ECO:0000313" key="3">
    <source>
        <dbReference type="Proteomes" id="UP000775547"/>
    </source>
</evidence>
<dbReference type="InterPro" id="IPR050585">
    <property type="entry name" value="Xaa-Pro_dipeptidyl-ppase/CocE"/>
</dbReference>
<gene>
    <name evidence="2" type="ORF">DXG03_004399</name>
</gene>
<feature type="domain" description="Peptidase S9 prolyl oligopeptidase catalytic" evidence="1">
    <location>
        <begin position="441"/>
        <end position="503"/>
    </location>
</feature>
<dbReference type="PANTHER" id="PTHR43056">
    <property type="entry name" value="PEPTIDASE S9 PROLYL OLIGOPEPTIDASE"/>
    <property type="match status" value="1"/>
</dbReference>
<organism evidence="2 3">
    <name type="scientific">Asterophora parasitica</name>
    <dbReference type="NCBI Taxonomy" id="117018"/>
    <lineage>
        <taxon>Eukaryota</taxon>
        <taxon>Fungi</taxon>
        <taxon>Dikarya</taxon>
        <taxon>Basidiomycota</taxon>
        <taxon>Agaricomycotina</taxon>
        <taxon>Agaricomycetes</taxon>
        <taxon>Agaricomycetidae</taxon>
        <taxon>Agaricales</taxon>
        <taxon>Tricholomatineae</taxon>
        <taxon>Lyophyllaceae</taxon>
        <taxon>Asterophora</taxon>
    </lineage>
</organism>
<dbReference type="SUPFAM" id="SSF69322">
    <property type="entry name" value="Tricorn protease domain 2"/>
    <property type="match status" value="1"/>
</dbReference>
<dbReference type="GO" id="GO:0006508">
    <property type="term" value="P:proteolysis"/>
    <property type="evidence" value="ECO:0007669"/>
    <property type="project" value="InterPro"/>
</dbReference>
<comment type="caution">
    <text evidence="2">The sequence shown here is derived from an EMBL/GenBank/DDBJ whole genome shotgun (WGS) entry which is preliminary data.</text>
</comment>
<dbReference type="GO" id="GO:0008236">
    <property type="term" value="F:serine-type peptidase activity"/>
    <property type="evidence" value="ECO:0007669"/>
    <property type="project" value="InterPro"/>
</dbReference>
<name>A0A9P7G749_9AGAR</name>